<dbReference type="InterPro" id="IPR022764">
    <property type="entry name" value="Peptidase_S54_rhomboid_dom"/>
</dbReference>
<sequence>MPRFTRELPLAVEEAPFSYVTPWVTYLLIIVNMAVYVATSWQTGFLASTSEWIVRLGFEPLYMLLEPVSAYKILTAMFTHANLFHILFNMYFLYLFGRAVERTLGHTRYLALYLLSGVFAALFHTVFMFIQDPNGLAIPSVGASGAISGILGAYMMLYPGTRLTACFFLLFLPVCFELLAVYYLLFWFMIQVVEGYLSVTSTVAFFAHAGGFIAGIALLPFLLDRARLAVMRMYASTRRLFGIIVFIPEFYRRRGLSPTTKALLLIVIGMLLVGSTAAFVFSSSVNVKFASYSVTWRSTIGAIHNDVVFLGIAEAGRTIAPLLEATETVEARVLVKLLTDSGLLYSPELAGQHITLTAPQLRDARIYVYVTQFHRLPVLVKPFYFEGSYDENGFLVNGYVEAMLMSLNAREDIEARLSLIALKSPQMLVEAISLLSMAVTLASIYVIAYKDEEYVITPE</sequence>
<dbReference type="Pfam" id="PF01694">
    <property type="entry name" value="Rhomboid"/>
    <property type="match status" value="1"/>
</dbReference>
<evidence type="ECO:0000256" key="2">
    <source>
        <dbReference type="ARBA" id="ARBA00022692"/>
    </source>
</evidence>
<name>A0A832ZUY0_9CREN</name>
<reference evidence="7" key="1">
    <citation type="journal article" date="2020" name="ISME J.">
        <title>Gammaproteobacteria mediating utilization of methyl-, sulfur- and petroleum organic compounds in deep ocean hydrothermal plumes.</title>
        <authorList>
            <person name="Zhou Z."/>
            <person name="Liu Y."/>
            <person name="Pan J."/>
            <person name="Cron B.R."/>
            <person name="Toner B.M."/>
            <person name="Anantharaman K."/>
            <person name="Breier J.A."/>
            <person name="Dick G.J."/>
            <person name="Li M."/>
        </authorList>
    </citation>
    <scope>NUCLEOTIDE SEQUENCE</scope>
    <source>
        <strain evidence="7">SZUA-1523</strain>
    </source>
</reference>
<keyword evidence="7" id="KW-0378">Hydrolase</keyword>
<protein>
    <submittedName>
        <fullName evidence="7">Rhomboid family intramembrane serine protease</fullName>
    </submittedName>
</protein>
<evidence type="ECO:0000256" key="1">
    <source>
        <dbReference type="ARBA" id="ARBA00004141"/>
    </source>
</evidence>
<feature type="transmembrane region" description="Helical" evidence="5">
    <location>
        <begin position="20"/>
        <end position="38"/>
    </location>
</feature>
<feature type="transmembrane region" description="Helical" evidence="5">
    <location>
        <begin position="427"/>
        <end position="448"/>
    </location>
</feature>
<dbReference type="GO" id="GO:0004252">
    <property type="term" value="F:serine-type endopeptidase activity"/>
    <property type="evidence" value="ECO:0007669"/>
    <property type="project" value="InterPro"/>
</dbReference>
<comment type="subcellular location">
    <subcellularLocation>
        <location evidence="1">Membrane</location>
        <topology evidence="1">Multi-pass membrane protein</topology>
    </subcellularLocation>
</comment>
<keyword evidence="4 5" id="KW-0472">Membrane</keyword>
<gene>
    <name evidence="7" type="ORF">EYH50_04490</name>
</gene>
<evidence type="ECO:0000256" key="4">
    <source>
        <dbReference type="ARBA" id="ARBA00023136"/>
    </source>
</evidence>
<feature type="transmembrane region" description="Helical" evidence="5">
    <location>
        <begin position="136"/>
        <end position="158"/>
    </location>
</feature>
<dbReference type="Proteomes" id="UP000600071">
    <property type="component" value="Unassembled WGS sequence"/>
</dbReference>
<feature type="transmembrane region" description="Helical" evidence="5">
    <location>
        <begin position="77"/>
        <end position="97"/>
    </location>
</feature>
<evidence type="ECO:0000313" key="8">
    <source>
        <dbReference type="Proteomes" id="UP000600071"/>
    </source>
</evidence>
<feature type="domain" description="Peptidase S54 rhomboid" evidence="6">
    <location>
        <begin position="70"/>
        <end position="223"/>
    </location>
</feature>
<keyword evidence="7" id="KW-0645">Protease</keyword>
<dbReference type="Gene3D" id="1.20.1540.10">
    <property type="entry name" value="Rhomboid-like"/>
    <property type="match status" value="1"/>
</dbReference>
<evidence type="ECO:0000259" key="6">
    <source>
        <dbReference type="Pfam" id="PF01694"/>
    </source>
</evidence>
<organism evidence="7 8">
    <name type="scientific">Pyrodictium delaneyi</name>
    <dbReference type="NCBI Taxonomy" id="1273541"/>
    <lineage>
        <taxon>Archaea</taxon>
        <taxon>Thermoproteota</taxon>
        <taxon>Thermoprotei</taxon>
        <taxon>Desulfurococcales</taxon>
        <taxon>Pyrodictiaceae</taxon>
        <taxon>Pyrodictium</taxon>
    </lineage>
</organism>
<accession>A0A832ZUY0</accession>
<feature type="transmembrane region" description="Helical" evidence="5">
    <location>
        <begin position="109"/>
        <end position="130"/>
    </location>
</feature>
<dbReference type="PANTHER" id="PTHR43066">
    <property type="entry name" value="RHOMBOID-RELATED PROTEIN"/>
    <property type="match status" value="1"/>
</dbReference>
<keyword evidence="3 5" id="KW-1133">Transmembrane helix</keyword>
<dbReference type="GO" id="GO:0006508">
    <property type="term" value="P:proteolysis"/>
    <property type="evidence" value="ECO:0007669"/>
    <property type="project" value="UniProtKB-KW"/>
</dbReference>
<feature type="transmembrane region" description="Helical" evidence="5">
    <location>
        <begin position="165"/>
        <end position="190"/>
    </location>
</feature>
<dbReference type="SUPFAM" id="SSF144091">
    <property type="entry name" value="Rhomboid-like"/>
    <property type="match status" value="1"/>
</dbReference>
<evidence type="ECO:0000256" key="5">
    <source>
        <dbReference type="SAM" id="Phobius"/>
    </source>
</evidence>
<keyword evidence="2 5" id="KW-0812">Transmembrane</keyword>
<comment type="caution">
    <text evidence="7">The sequence shown here is derived from an EMBL/GenBank/DDBJ whole genome shotgun (WGS) entry which is preliminary data.</text>
</comment>
<dbReference type="AlphaFoldDB" id="A0A832ZUY0"/>
<dbReference type="PANTHER" id="PTHR43066:SF11">
    <property type="entry name" value="PEPTIDASE S54 RHOMBOID DOMAIN-CONTAINING PROTEIN"/>
    <property type="match status" value="1"/>
</dbReference>
<dbReference type="GO" id="GO:0016020">
    <property type="term" value="C:membrane"/>
    <property type="evidence" value="ECO:0007669"/>
    <property type="project" value="UniProtKB-SubCell"/>
</dbReference>
<feature type="transmembrane region" description="Helical" evidence="5">
    <location>
        <begin position="263"/>
        <end position="281"/>
    </location>
</feature>
<feature type="transmembrane region" description="Helical" evidence="5">
    <location>
        <begin position="202"/>
        <end position="223"/>
    </location>
</feature>
<dbReference type="EMBL" id="DQVR01000098">
    <property type="protein sequence ID" value="HIQ24289.1"/>
    <property type="molecule type" value="Genomic_DNA"/>
</dbReference>
<dbReference type="InterPro" id="IPR035952">
    <property type="entry name" value="Rhomboid-like_sf"/>
</dbReference>
<proteinExistence type="predicted"/>
<evidence type="ECO:0000313" key="7">
    <source>
        <dbReference type="EMBL" id="HIQ24289.1"/>
    </source>
</evidence>
<evidence type="ECO:0000256" key="3">
    <source>
        <dbReference type="ARBA" id="ARBA00022989"/>
    </source>
</evidence>